<dbReference type="AlphaFoldDB" id="A0A1S3DJC3"/>
<feature type="region of interest" description="Disordered" evidence="1">
    <location>
        <begin position="1"/>
        <end position="26"/>
    </location>
</feature>
<sequence length="64" mass="7567">MARFEERIAGVSSGSGGGSEDTSYRPQWFRRQIDETSQEVSYQYTNEYWECKSKQDWSRCPDIF</sequence>
<dbReference type="SUPFAM" id="SSF144000">
    <property type="entry name" value="Oxysterol-binding protein-like"/>
    <property type="match status" value="1"/>
</dbReference>
<accession>A0A1S3DJC3</accession>
<evidence type="ECO:0000256" key="1">
    <source>
        <dbReference type="SAM" id="MobiDB-lite"/>
    </source>
</evidence>
<dbReference type="KEGG" id="dci:108251822"/>
<dbReference type="PaxDb" id="121845-A0A1S3DJC3"/>
<name>A0A1S3DJC3_DIACI</name>
<evidence type="ECO:0000313" key="3">
    <source>
        <dbReference type="RefSeq" id="XP_008483086.1"/>
    </source>
</evidence>
<protein>
    <submittedName>
        <fullName evidence="3">Oxysterol-binding protein 1</fullName>
    </submittedName>
</protein>
<reference evidence="3" key="1">
    <citation type="submission" date="2025-08" db="UniProtKB">
        <authorList>
            <consortium name="RefSeq"/>
        </authorList>
    </citation>
    <scope>IDENTIFICATION</scope>
</reference>
<dbReference type="STRING" id="121845.A0A1S3DJC3"/>
<dbReference type="InterPro" id="IPR037239">
    <property type="entry name" value="OSBP_sf"/>
</dbReference>
<gene>
    <name evidence="3" type="primary">LOC108251822</name>
</gene>
<keyword evidence="2" id="KW-1185">Reference proteome</keyword>
<dbReference type="Proteomes" id="UP000079169">
    <property type="component" value="Unplaced"/>
</dbReference>
<dbReference type="RefSeq" id="XP_008483086.1">
    <property type="nucleotide sequence ID" value="XM_008484864.3"/>
</dbReference>
<proteinExistence type="predicted"/>
<dbReference type="GeneID" id="108251822"/>
<organism evidence="2 3">
    <name type="scientific">Diaphorina citri</name>
    <name type="common">Asian citrus psyllid</name>
    <dbReference type="NCBI Taxonomy" id="121845"/>
    <lineage>
        <taxon>Eukaryota</taxon>
        <taxon>Metazoa</taxon>
        <taxon>Ecdysozoa</taxon>
        <taxon>Arthropoda</taxon>
        <taxon>Hexapoda</taxon>
        <taxon>Insecta</taxon>
        <taxon>Pterygota</taxon>
        <taxon>Neoptera</taxon>
        <taxon>Paraneoptera</taxon>
        <taxon>Hemiptera</taxon>
        <taxon>Sternorrhyncha</taxon>
        <taxon>Psylloidea</taxon>
        <taxon>Psyllidae</taxon>
        <taxon>Diaphorininae</taxon>
        <taxon>Diaphorina</taxon>
    </lineage>
</organism>
<evidence type="ECO:0000313" key="2">
    <source>
        <dbReference type="Proteomes" id="UP000079169"/>
    </source>
</evidence>